<dbReference type="InterPro" id="IPR058923">
    <property type="entry name" value="RCC1-like_dom"/>
</dbReference>
<dbReference type="InterPro" id="IPR001810">
    <property type="entry name" value="F-box_dom"/>
</dbReference>
<dbReference type="SUPFAM" id="SSF81383">
    <property type="entry name" value="F-box domain"/>
    <property type="match status" value="1"/>
</dbReference>
<name>A0A4D5XFI9_9VIRU</name>
<protein>
    <submittedName>
        <fullName evidence="3">F-box and regulator of chromosome condensation repeat protein</fullName>
    </submittedName>
</protein>
<dbReference type="Gene3D" id="1.20.1280.50">
    <property type="match status" value="1"/>
</dbReference>
<dbReference type="Pfam" id="PF25390">
    <property type="entry name" value="WD40_RLD"/>
    <property type="match status" value="1"/>
</dbReference>
<dbReference type="PANTHER" id="PTHR22870">
    <property type="entry name" value="REGULATOR OF CHROMOSOME CONDENSATION"/>
    <property type="match status" value="1"/>
</dbReference>
<dbReference type="Pfam" id="PF00415">
    <property type="entry name" value="RCC1"/>
    <property type="match status" value="2"/>
</dbReference>
<dbReference type="InterPro" id="IPR036047">
    <property type="entry name" value="F-box-like_dom_sf"/>
</dbReference>
<evidence type="ECO:0000313" key="3">
    <source>
        <dbReference type="EMBL" id="QBK90288.1"/>
    </source>
</evidence>
<dbReference type="Gene3D" id="2.130.10.30">
    <property type="entry name" value="Regulator of chromosome condensation 1/beta-lactamase-inhibitor protein II"/>
    <property type="match status" value="2"/>
</dbReference>
<evidence type="ECO:0000256" key="1">
    <source>
        <dbReference type="ARBA" id="ARBA00022737"/>
    </source>
</evidence>
<organism evidence="3">
    <name type="scientific">Pithovirus LCPAC102</name>
    <dbReference type="NCBI Taxonomy" id="2506587"/>
    <lineage>
        <taxon>Viruses</taxon>
        <taxon>Pithoviruses</taxon>
    </lineage>
</organism>
<proteinExistence type="predicted"/>
<dbReference type="InterPro" id="IPR000408">
    <property type="entry name" value="Reg_chr_condens"/>
</dbReference>
<sequence length="463" mass="52882">MNICELPEEMVFNILISLFYNDIKSFRLISKYIYKVCQSDLFWQQKLKHESNNTNELIPFIKDKMEQMYINYNTLWGFGSNVYGKLGKIGDEYINNINVPIKIHTNIRVKKVSHGVNHTIIIDKNDVLWSLGFGNVGQLGLGNNIDNKNIYTKLKFEHKVKSVSCGFEHNMLIDENDELWGFGYNAYGQLGLGHNENINIPTKIPFNYKVKIISCGGNHTMIIDKNNELWSFGDNMCGQLGLCHNEDINIPIKIPLKNKVKSVSCGNEYTILIDINDEIWSFGNNELGQLGLGDTNDTNTPTKISIIKSQITPEVLHTLKVHDRQNFNINSPVISNNKVHFNYKVKYVSCGEFHTFIIDENDELWSFGYNESGQLGLGLCDDGNINIPTKISFNYKAKSISCGLDYTIIIDENDELWSFGENTNGQLGLCDNINKYIPTKLNFKHKVHTISSKNYNTLLILKY</sequence>
<dbReference type="PROSITE" id="PS50181">
    <property type="entry name" value="FBOX"/>
    <property type="match status" value="1"/>
</dbReference>
<reference evidence="3" key="1">
    <citation type="journal article" date="2019" name="MBio">
        <title>Virus Genomes from Deep Sea Sediments Expand the Ocean Megavirome and Support Independent Origins of Viral Gigantism.</title>
        <authorList>
            <person name="Backstrom D."/>
            <person name="Yutin N."/>
            <person name="Jorgensen S.L."/>
            <person name="Dharamshi J."/>
            <person name="Homa F."/>
            <person name="Zaremba-Niedwiedzka K."/>
            <person name="Spang A."/>
            <person name="Wolf Y.I."/>
            <person name="Koonin E.V."/>
            <person name="Ettema T.J."/>
        </authorList>
    </citation>
    <scope>NUCLEOTIDE SEQUENCE</scope>
</reference>
<dbReference type="InterPro" id="IPR051210">
    <property type="entry name" value="Ub_ligase/GEF_domain"/>
</dbReference>
<dbReference type="PROSITE" id="PS50012">
    <property type="entry name" value="RCC1_3"/>
    <property type="match status" value="7"/>
</dbReference>
<gene>
    <name evidence="3" type="ORF">LCPAC102_02010</name>
</gene>
<evidence type="ECO:0000259" key="2">
    <source>
        <dbReference type="PROSITE" id="PS50181"/>
    </source>
</evidence>
<dbReference type="SUPFAM" id="SSF50985">
    <property type="entry name" value="RCC1/BLIP-II"/>
    <property type="match status" value="2"/>
</dbReference>
<dbReference type="PANTHER" id="PTHR22870:SF155">
    <property type="entry name" value="E3 UBIQUITIN-PROTEIN LIGASE HERC1-RELATED"/>
    <property type="match status" value="1"/>
</dbReference>
<dbReference type="PRINTS" id="PR00633">
    <property type="entry name" value="RCCNDNSATION"/>
</dbReference>
<keyword evidence="1" id="KW-0677">Repeat</keyword>
<dbReference type="EMBL" id="MK500473">
    <property type="protein sequence ID" value="QBK90288.1"/>
    <property type="molecule type" value="Genomic_DNA"/>
</dbReference>
<accession>A0A4D5XFI9</accession>
<feature type="domain" description="F-box" evidence="2">
    <location>
        <begin position="1"/>
        <end position="46"/>
    </location>
</feature>
<dbReference type="InterPro" id="IPR009091">
    <property type="entry name" value="RCC1/BLIP-II"/>
</dbReference>